<dbReference type="InterPro" id="IPR014001">
    <property type="entry name" value="Helicase_ATP-bd"/>
</dbReference>
<dbReference type="InterPro" id="IPR027417">
    <property type="entry name" value="P-loop_NTPase"/>
</dbReference>
<dbReference type="GO" id="GO:0016787">
    <property type="term" value="F:hydrolase activity"/>
    <property type="evidence" value="ECO:0007669"/>
    <property type="project" value="UniProtKB-KW"/>
</dbReference>
<name>A0A183KHD1_9TREM</name>
<evidence type="ECO:0000256" key="4">
    <source>
        <dbReference type="ARBA" id="ARBA00022806"/>
    </source>
</evidence>
<evidence type="ECO:0000313" key="13">
    <source>
        <dbReference type="Proteomes" id="UP000279833"/>
    </source>
</evidence>
<protein>
    <recommendedName>
        <fullName evidence="1">RNA helicase</fullName>
        <ecNumber evidence="1">3.6.4.13</ecNumber>
    </recommendedName>
</protein>
<dbReference type="GO" id="GO:0005524">
    <property type="term" value="F:ATP binding"/>
    <property type="evidence" value="ECO:0007669"/>
    <property type="project" value="UniProtKB-KW"/>
</dbReference>
<feature type="compositionally biased region" description="Polar residues" evidence="8">
    <location>
        <begin position="721"/>
        <end position="735"/>
    </location>
</feature>
<evidence type="ECO:0000256" key="2">
    <source>
        <dbReference type="ARBA" id="ARBA00022741"/>
    </source>
</evidence>
<feature type="compositionally biased region" description="Polar residues" evidence="8">
    <location>
        <begin position="510"/>
        <end position="520"/>
    </location>
</feature>
<dbReference type="Pfam" id="PF00270">
    <property type="entry name" value="DEAD"/>
    <property type="match status" value="1"/>
</dbReference>
<feature type="domain" description="Helicase ATP-binding" evidence="9">
    <location>
        <begin position="108"/>
        <end position="283"/>
    </location>
</feature>
<evidence type="ECO:0000259" key="11">
    <source>
        <dbReference type="PROSITE" id="PS51195"/>
    </source>
</evidence>
<dbReference type="Gene3D" id="3.40.50.300">
    <property type="entry name" value="P-loop containing nucleotide triphosphate hydrolases"/>
    <property type="match status" value="2"/>
</dbReference>
<dbReference type="WBParaSite" id="SCUD_0001443401-mRNA-1">
    <property type="protein sequence ID" value="SCUD_0001443401-mRNA-1"/>
    <property type="gene ID" value="SCUD_0001443401"/>
</dbReference>
<proteinExistence type="predicted"/>
<dbReference type="InterPro" id="IPR001650">
    <property type="entry name" value="Helicase_C-like"/>
</dbReference>
<dbReference type="GO" id="GO:0003724">
    <property type="term" value="F:RNA helicase activity"/>
    <property type="evidence" value="ECO:0007669"/>
    <property type="project" value="UniProtKB-EC"/>
</dbReference>
<feature type="short sequence motif" description="Q motif" evidence="7">
    <location>
        <begin position="77"/>
        <end position="105"/>
    </location>
</feature>
<feature type="region of interest" description="Disordered" evidence="8">
    <location>
        <begin position="463"/>
        <end position="826"/>
    </location>
</feature>
<organism evidence="14">
    <name type="scientific">Schistosoma curassoni</name>
    <dbReference type="NCBI Taxonomy" id="6186"/>
    <lineage>
        <taxon>Eukaryota</taxon>
        <taxon>Metazoa</taxon>
        <taxon>Spiralia</taxon>
        <taxon>Lophotrochozoa</taxon>
        <taxon>Platyhelminthes</taxon>
        <taxon>Trematoda</taxon>
        <taxon>Digenea</taxon>
        <taxon>Strigeidida</taxon>
        <taxon>Schistosomatoidea</taxon>
        <taxon>Schistosomatidae</taxon>
        <taxon>Schistosoma</taxon>
    </lineage>
</organism>
<dbReference type="FunFam" id="3.40.50.300:FF:000079">
    <property type="entry name" value="probable ATP-dependent RNA helicase DDX17"/>
    <property type="match status" value="1"/>
</dbReference>
<dbReference type="InterPro" id="IPR011545">
    <property type="entry name" value="DEAD/DEAH_box_helicase_dom"/>
</dbReference>
<dbReference type="PROSITE" id="PS00039">
    <property type="entry name" value="DEAD_ATP_HELICASE"/>
    <property type="match status" value="1"/>
</dbReference>
<reference evidence="12 13" key="2">
    <citation type="submission" date="2018-11" db="EMBL/GenBank/DDBJ databases">
        <authorList>
            <consortium name="Pathogen Informatics"/>
        </authorList>
    </citation>
    <scope>NUCLEOTIDE SEQUENCE [LARGE SCALE GENOMIC DNA]</scope>
    <source>
        <strain evidence="12">Dakar</strain>
        <strain evidence="13">Dakar, Senegal</strain>
    </source>
</reference>
<feature type="compositionally biased region" description="Basic and acidic residues" evidence="8">
    <location>
        <begin position="707"/>
        <end position="720"/>
    </location>
</feature>
<keyword evidence="13" id="KW-1185">Reference proteome</keyword>
<feature type="compositionally biased region" description="Basic and acidic residues" evidence="8">
    <location>
        <begin position="540"/>
        <end position="552"/>
    </location>
</feature>
<accession>A0A183KHD1</accession>
<feature type="compositionally biased region" description="Basic and acidic residues" evidence="8">
    <location>
        <begin position="736"/>
        <end position="752"/>
    </location>
</feature>
<keyword evidence="3" id="KW-0378">Hydrolase</keyword>
<dbReference type="SMART" id="SM00490">
    <property type="entry name" value="HELICc"/>
    <property type="match status" value="1"/>
</dbReference>
<dbReference type="OrthoDB" id="196131at2759"/>
<evidence type="ECO:0000259" key="10">
    <source>
        <dbReference type="PROSITE" id="PS51194"/>
    </source>
</evidence>
<feature type="compositionally biased region" description="Basic and acidic residues" evidence="8">
    <location>
        <begin position="865"/>
        <end position="874"/>
    </location>
</feature>
<dbReference type="EMBL" id="UZAK01036707">
    <property type="protein sequence ID" value="VDP56395.1"/>
    <property type="molecule type" value="Genomic_DNA"/>
</dbReference>
<feature type="compositionally biased region" description="Basic residues" evidence="8">
    <location>
        <begin position="781"/>
        <end position="791"/>
    </location>
</feature>
<dbReference type="SUPFAM" id="SSF52540">
    <property type="entry name" value="P-loop containing nucleoside triphosphate hydrolases"/>
    <property type="match status" value="1"/>
</dbReference>
<feature type="region of interest" description="Disordered" evidence="8">
    <location>
        <begin position="838"/>
        <end position="880"/>
    </location>
</feature>
<dbReference type="Proteomes" id="UP000279833">
    <property type="component" value="Unassembled WGS sequence"/>
</dbReference>
<dbReference type="AlphaFoldDB" id="A0A183KHD1"/>
<evidence type="ECO:0000256" key="5">
    <source>
        <dbReference type="ARBA" id="ARBA00022840"/>
    </source>
</evidence>
<evidence type="ECO:0000256" key="8">
    <source>
        <dbReference type="SAM" id="MobiDB-lite"/>
    </source>
</evidence>
<evidence type="ECO:0000313" key="12">
    <source>
        <dbReference type="EMBL" id="VDP56395.1"/>
    </source>
</evidence>
<dbReference type="PANTHER" id="PTHR47958">
    <property type="entry name" value="ATP-DEPENDENT RNA HELICASE DBP3"/>
    <property type="match status" value="1"/>
</dbReference>
<feature type="domain" description="DEAD-box RNA helicase Q" evidence="11">
    <location>
        <begin position="77"/>
        <end position="105"/>
    </location>
</feature>
<reference evidence="14" key="1">
    <citation type="submission" date="2016-06" db="UniProtKB">
        <authorList>
            <consortium name="WormBaseParasite"/>
        </authorList>
    </citation>
    <scope>IDENTIFICATION</scope>
</reference>
<evidence type="ECO:0000256" key="1">
    <source>
        <dbReference type="ARBA" id="ARBA00012552"/>
    </source>
</evidence>
<dbReference type="FunFam" id="3.40.50.300:FF:000008">
    <property type="entry name" value="ATP-dependent RNA helicase RhlB"/>
    <property type="match status" value="1"/>
</dbReference>
<dbReference type="CDD" id="cd17966">
    <property type="entry name" value="DEADc_DDX5_DDX17"/>
    <property type="match status" value="1"/>
</dbReference>
<feature type="compositionally biased region" description="Basic residues" evidence="8">
    <location>
        <begin position="592"/>
        <end position="612"/>
    </location>
</feature>
<feature type="compositionally biased region" description="Basic residues" evidence="8">
    <location>
        <begin position="839"/>
        <end position="849"/>
    </location>
</feature>
<dbReference type="STRING" id="6186.A0A183KHD1"/>
<feature type="compositionally biased region" description="Low complexity" evidence="8">
    <location>
        <begin position="631"/>
        <end position="652"/>
    </location>
</feature>
<dbReference type="PROSITE" id="PS51195">
    <property type="entry name" value="Q_MOTIF"/>
    <property type="match status" value="1"/>
</dbReference>
<feature type="compositionally biased region" description="Basic and acidic residues" evidence="8">
    <location>
        <begin position="615"/>
        <end position="624"/>
    </location>
</feature>
<dbReference type="Pfam" id="PF00271">
    <property type="entry name" value="Helicase_C"/>
    <property type="match status" value="1"/>
</dbReference>
<feature type="compositionally biased region" description="Basic residues" evidence="8">
    <location>
        <begin position="487"/>
        <end position="504"/>
    </location>
</feature>
<dbReference type="PROSITE" id="PS51192">
    <property type="entry name" value="HELICASE_ATP_BIND_1"/>
    <property type="match status" value="1"/>
</dbReference>
<dbReference type="CDD" id="cd18787">
    <property type="entry name" value="SF2_C_DEAD"/>
    <property type="match status" value="1"/>
</dbReference>
<feature type="compositionally biased region" description="Basic and acidic residues" evidence="8">
    <location>
        <begin position="792"/>
        <end position="816"/>
    </location>
</feature>
<feature type="compositionally biased region" description="Low complexity" evidence="8">
    <location>
        <begin position="660"/>
        <end position="670"/>
    </location>
</feature>
<feature type="domain" description="Helicase C-terminal" evidence="10">
    <location>
        <begin position="295"/>
        <end position="455"/>
    </location>
</feature>
<comment type="catalytic activity">
    <reaction evidence="6">
        <text>ATP + H2O = ADP + phosphate + H(+)</text>
        <dbReference type="Rhea" id="RHEA:13065"/>
        <dbReference type="ChEBI" id="CHEBI:15377"/>
        <dbReference type="ChEBI" id="CHEBI:15378"/>
        <dbReference type="ChEBI" id="CHEBI:30616"/>
        <dbReference type="ChEBI" id="CHEBI:43474"/>
        <dbReference type="ChEBI" id="CHEBI:456216"/>
        <dbReference type="EC" id="3.6.4.13"/>
    </reaction>
</comment>
<evidence type="ECO:0000256" key="7">
    <source>
        <dbReference type="PROSITE-ProRule" id="PRU00552"/>
    </source>
</evidence>
<evidence type="ECO:0000259" key="9">
    <source>
        <dbReference type="PROSITE" id="PS51192"/>
    </source>
</evidence>
<keyword evidence="5" id="KW-0067">ATP-binding</keyword>
<dbReference type="PROSITE" id="PS51194">
    <property type="entry name" value="HELICASE_CTER"/>
    <property type="match status" value="1"/>
</dbReference>
<keyword evidence="2" id="KW-0547">Nucleotide-binding</keyword>
<dbReference type="InterPro" id="IPR014014">
    <property type="entry name" value="RNA_helicase_DEAD_Q_motif"/>
</dbReference>
<keyword evidence="4" id="KW-0347">Helicase</keyword>
<dbReference type="InterPro" id="IPR000629">
    <property type="entry name" value="RNA-helicase_DEAD-box_CS"/>
</dbReference>
<evidence type="ECO:0000256" key="3">
    <source>
        <dbReference type="ARBA" id="ARBA00022801"/>
    </source>
</evidence>
<dbReference type="SMART" id="SM00487">
    <property type="entry name" value="DEXDc"/>
    <property type="match status" value="1"/>
</dbReference>
<feature type="compositionally biased region" description="Basic residues" evidence="8">
    <location>
        <begin position="753"/>
        <end position="763"/>
    </location>
</feature>
<feature type="compositionally biased region" description="Basic and acidic residues" evidence="8">
    <location>
        <begin position="764"/>
        <end position="775"/>
    </location>
</feature>
<feature type="compositionally biased region" description="Low complexity" evidence="8">
    <location>
        <begin position="465"/>
        <end position="486"/>
    </location>
</feature>
<gene>
    <name evidence="12" type="ORF">SCUD_LOCUS14431</name>
</gene>
<dbReference type="EC" id="3.6.4.13" evidence="1"/>
<dbReference type="GO" id="GO:0003676">
    <property type="term" value="F:nucleic acid binding"/>
    <property type="evidence" value="ECO:0007669"/>
    <property type="project" value="InterPro"/>
</dbReference>
<sequence length="880" mass="100490">MPYYRFSRFRSPRRRGFFGGGRRLRSVDWSAYTLAKFEKKFYHECSSVRDRSRRDVEEFRSKHKVTVLGHNVPRPLFKFSEAGFPSYIMSVIKKSKWDSPTPIQCQGWPVALSGRDLVGIAQTGSGKTASFLLPAIVHAKAQPSLKRGDGPIVLILVPTRELAQQVEKVAEDFCYSAGFKSACLYGGASRTGQAEALGQSPEVVIATPGRLLDFLESRHTNMRRCTYLVLDEADRMLDMGFEPSIRRVVSQVRPDRQTLMWSATWPREVKALAEDFLYDYIQINVGSTKLSANHNIRQHVEILNESEKFKRLLSLLNSFDNARVLVFTETKKRTDELCQKLQDKGFDATAMHGDKHQKERDRALDMFREGHISVLVATDVASRGLDINDVRYIINYDYPSQTEDYIHRIGRTGRSDKKGTAYTFFSAKQPRLARELIEVLKEARQTIPDELFKIAEGYYVERTRSSGQSYRRSRSGSSRSVSSGKRSTSKRSRSSASRHSRSHSSRSGTPYRSRSPQTKGYHSRARSKSLSRNGNGAASDESKVSSPRERRSYGSQTPPKRKDRSQSSQYSKDASREESNRNRSSSDGSPPKRTKERSHSSRSSRSGKHKYSHSSQREDVERAHSASSDGRSASLHRSQSSVHSRSKSSSVKRSQRKSNRSSVSHNSHQSPSREHSGSLEHSPARTDPDVADHSSRSVVDVSPADGSLDRRNSSVSDKNESISPSNSRDVSPQSVTKDESPVAKRPRNDHVSSNRHSKSKSRSQYRDSPRNERQSGYKHSGGSRHDRRGRKEVHDTRDRRSRSSDEYFDGNRRDRSWTPYGDVPSFNYNYKFNYNARYNRNKNFYRSRSRSSSGWQRRDRSRSRSGRERTPRKIRDNRRR</sequence>
<evidence type="ECO:0000256" key="6">
    <source>
        <dbReference type="ARBA" id="ARBA00047984"/>
    </source>
</evidence>
<feature type="compositionally biased region" description="Basic and acidic residues" evidence="8">
    <location>
        <begin position="671"/>
        <end position="695"/>
    </location>
</feature>
<evidence type="ECO:0000313" key="14">
    <source>
        <dbReference type="WBParaSite" id="SCUD_0001443401-mRNA-1"/>
    </source>
</evidence>